<sequence length="235" mass="25193">MSISAIPASLSYADADARLGGALSAVFEGAGASPGYNEVLFFDGDLTLEGNFLHAINELRGSDAEGDVELIVVTGDLTVNGPIALYEDRPGLYVGGHTKAETLEGGEAEIYIHDGAFTHLVYGWYNHGSLRTGIVDTPWVIDYDHAMDVYAPGARWVDNYDDDDDDDADFAVGDSIVEAFVPEVVDAEDRCLDVDEFLNRLRAGLPVLRPEARTAAESASDHVSRALADRAEPGT</sequence>
<organism evidence="1 2">
    <name type="scientific">Nonomuraea mangrovi</name>
    <dbReference type="NCBI Taxonomy" id="2316207"/>
    <lineage>
        <taxon>Bacteria</taxon>
        <taxon>Bacillati</taxon>
        <taxon>Actinomycetota</taxon>
        <taxon>Actinomycetes</taxon>
        <taxon>Streptosporangiales</taxon>
        <taxon>Streptosporangiaceae</taxon>
        <taxon>Nonomuraea</taxon>
    </lineage>
</organism>
<protein>
    <submittedName>
        <fullName evidence="1">Uncharacterized protein</fullName>
    </submittedName>
</protein>
<dbReference type="RefSeq" id="WP_379578888.1">
    <property type="nucleotide sequence ID" value="NZ_JBHUFV010000061.1"/>
</dbReference>
<comment type="caution">
    <text evidence="1">The sequence shown here is derived from an EMBL/GenBank/DDBJ whole genome shotgun (WGS) entry which is preliminary data.</text>
</comment>
<gene>
    <name evidence="1" type="ORF">ACFSKW_39535</name>
</gene>
<evidence type="ECO:0000313" key="1">
    <source>
        <dbReference type="EMBL" id="MFD1937578.1"/>
    </source>
</evidence>
<name>A0ABW4T6G8_9ACTN</name>
<accession>A0ABW4T6G8</accession>
<dbReference type="Proteomes" id="UP001597368">
    <property type="component" value="Unassembled WGS sequence"/>
</dbReference>
<dbReference type="EMBL" id="JBHUFV010000061">
    <property type="protein sequence ID" value="MFD1937578.1"/>
    <property type="molecule type" value="Genomic_DNA"/>
</dbReference>
<proteinExistence type="predicted"/>
<keyword evidence="2" id="KW-1185">Reference proteome</keyword>
<reference evidence="2" key="1">
    <citation type="journal article" date="2019" name="Int. J. Syst. Evol. Microbiol.">
        <title>The Global Catalogue of Microorganisms (GCM) 10K type strain sequencing project: providing services to taxonomists for standard genome sequencing and annotation.</title>
        <authorList>
            <consortium name="The Broad Institute Genomics Platform"/>
            <consortium name="The Broad Institute Genome Sequencing Center for Infectious Disease"/>
            <person name="Wu L."/>
            <person name="Ma J."/>
        </authorList>
    </citation>
    <scope>NUCLEOTIDE SEQUENCE [LARGE SCALE GENOMIC DNA]</scope>
    <source>
        <strain evidence="2">ICMP 6774ER</strain>
    </source>
</reference>
<evidence type="ECO:0000313" key="2">
    <source>
        <dbReference type="Proteomes" id="UP001597368"/>
    </source>
</evidence>